<dbReference type="PANTHER" id="PTHR21716">
    <property type="entry name" value="TRANSMEMBRANE PROTEIN"/>
    <property type="match status" value="1"/>
</dbReference>
<name>A0ABW2UKQ2_9RHOB</name>
<keyword evidence="5 6" id="KW-0472">Membrane</keyword>
<evidence type="ECO:0000256" key="5">
    <source>
        <dbReference type="ARBA" id="ARBA00023136"/>
    </source>
</evidence>
<dbReference type="InterPro" id="IPR002549">
    <property type="entry name" value="AI-2E-like"/>
</dbReference>
<dbReference type="EMBL" id="JBHTFQ010000007">
    <property type="protein sequence ID" value="MFC7705282.1"/>
    <property type="molecule type" value="Genomic_DNA"/>
</dbReference>
<evidence type="ECO:0000256" key="3">
    <source>
        <dbReference type="ARBA" id="ARBA00022692"/>
    </source>
</evidence>
<comment type="similarity">
    <text evidence="2">Belongs to the autoinducer-2 exporter (AI-2E) (TC 2.A.86) family.</text>
</comment>
<sequence length="355" mass="38267">MTLPQASRYATIVLAIIAFFVALNFGRSVFAPLTLAIVVGIVLSPIASGINRLGVPRALGALIGLMIILSVLGGLLILLEPMISMALQQAPRLWFELSDIVTSLQRGMAELDSVSEELARAFNGEDNGESSEESFSLPRLTDALLLAPAVASQMMIFVGALFFFLLSRTDIYEWAGRMSAAADPAPAPLPVGYTGPLHLRLMRAEKRVSRYFLTITVINTVFGITVTLFFMLFGIPMALMWGVVALLLNFIPYLGPLILAATLLLSGIVMFEGAERFLPITVYVALNIIEGQFVTPTLVGQHLAVNPLAVFLSLVFWLWLWGPLGGFVAIPLLVWMVALAEAEPAPTAPAPADLA</sequence>
<protein>
    <submittedName>
        <fullName evidence="7">AI-2E family transporter</fullName>
    </submittedName>
</protein>
<dbReference type="Pfam" id="PF01594">
    <property type="entry name" value="AI-2E_transport"/>
    <property type="match status" value="1"/>
</dbReference>
<feature type="transmembrane region" description="Helical" evidence="6">
    <location>
        <begin position="7"/>
        <end position="23"/>
    </location>
</feature>
<keyword evidence="8" id="KW-1185">Reference proteome</keyword>
<feature type="transmembrane region" description="Helical" evidence="6">
    <location>
        <begin position="59"/>
        <end position="79"/>
    </location>
</feature>
<feature type="transmembrane region" description="Helical" evidence="6">
    <location>
        <begin position="29"/>
        <end position="47"/>
    </location>
</feature>
<feature type="transmembrane region" description="Helical" evidence="6">
    <location>
        <begin position="143"/>
        <end position="166"/>
    </location>
</feature>
<reference evidence="8" key="1">
    <citation type="journal article" date="2019" name="Int. J. Syst. Evol. Microbiol.">
        <title>The Global Catalogue of Microorganisms (GCM) 10K type strain sequencing project: providing services to taxonomists for standard genome sequencing and annotation.</title>
        <authorList>
            <consortium name="The Broad Institute Genomics Platform"/>
            <consortium name="The Broad Institute Genome Sequencing Center for Infectious Disease"/>
            <person name="Wu L."/>
            <person name="Ma J."/>
        </authorList>
    </citation>
    <scope>NUCLEOTIDE SEQUENCE [LARGE SCALE GENOMIC DNA]</scope>
    <source>
        <strain evidence="8">CGMCC 1.12750</strain>
    </source>
</reference>
<evidence type="ECO:0000256" key="4">
    <source>
        <dbReference type="ARBA" id="ARBA00022989"/>
    </source>
</evidence>
<evidence type="ECO:0000313" key="8">
    <source>
        <dbReference type="Proteomes" id="UP001596516"/>
    </source>
</evidence>
<dbReference type="PANTHER" id="PTHR21716:SF16">
    <property type="entry name" value="BLL1467 PROTEIN"/>
    <property type="match status" value="1"/>
</dbReference>
<dbReference type="RefSeq" id="WP_377404924.1">
    <property type="nucleotide sequence ID" value="NZ_JBHTFQ010000007.1"/>
</dbReference>
<feature type="transmembrane region" description="Helical" evidence="6">
    <location>
        <begin position="211"/>
        <end position="233"/>
    </location>
</feature>
<keyword evidence="4 6" id="KW-1133">Transmembrane helix</keyword>
<evidence type="ECO:0000313" key="7">
    <source>
        <dbReference type="EMBL" id="MFC7705282.1"/>
    </source>
</evidence>
<dbReference type="Proteomes" id="UP001596516">
    <property type="component" value="Unassembled WGS sequence"/>
</dbReference>
<evidence type="ECO:0000256" key="6">
    <source>
        <dbReference type="SAM" id="Phobius"/>
    </source>
</evidence>
<comment type="subcellular location">
    <subcellularLocation>
        <location evidence="1">Membrane</location>
        <topology evidence="1">Multi-pass membrane protein</topology>
    </subcellularLocation>
</comment>
<evidence type="ECO:0000256" key="2">
    <source>
        <dbReference type="ARBA" id="ARBA00009773"/>
    </source>
</evidence>
<keyword evidence="3 6" id="KW-0812">Transmembrane</keyword>
<feature type="transmembrane region" description="Helical" evidence="6">
    <location>
        <begin position="239"/>
        <end position="265"/>
    </location>
</feature>
<evidence type="ECO:0000256" key="1">
    <source>
        <dbReference type="ARBA" id="ARBA00004141"/>
    </source>
</evidence>
<comment type="caution">
    <text evidence="7">The sequence shown here is derived from an EMBL/GenBank/DDBJ whole genome shotgun (WGS) entry which is preliminary data.</text>
</comment>
<accession>A0ABW2UKQ2</accession>
<feature type="transmembrane region" description="Helical" evidence="6">
    <location>
        <begin position="314"/>
        <end position="338"/>
    </location>
</feature>
<feature type="transmembrane region" description="Helical" evidence="6">
    <location>
        <begin position="277"/>
        <end position="294"/>
    </location>
</feature>
<gene>
    <name evidence="7" type="ORF">ACFQXB_13865</name>
</gene>
<organism evidence="7 8">
    <name type="scientific">Plastorhodobacter daqingensis</name>
    <dbReference type="NCBI Taxonomy" id="1387281"/>
    <lineage>
        <taxon>Bacteria</taxon>
        <taxon>Pseudomonadati</taxon>
        <taxon>Pseudomonadota</taxon>
        <taxon>Alphaproteobacteria</taxon>
        <taxon>Rhodobacterales</taxon>
        <taxon>Paracoccaceae</taxon>
        <taxon>Plastorhodobacter</taxon>
    </lineage>
</organism>
<proteinExistence type="inferred from homology"/>